<reference evidence="5" key="1">
    <citation type="journal article" date="2015" name="Nature">
        <title>Complex archaea that bridge the gap between prokaryotes and eukaryotes.</title>
        <authorList>
            <person name="Spang A."/>
            <person name="Saw J.H."/>
            <person name="Jorgensen S.L."/>
            <person name="Zaremba-Niedzwiedzka K."/>
            <person name="Martijn J."/>
            <person name="Lind A.E."/>
            <person name="van Eijk R."/>
            <person name="Schleper C."/>
            <person name="Guy L."/>
            <person name="Ettema T.J."/>
        </authorList>
    </citation>
    <scope>NUCLEOTIDE SEQUENCE</scope>
</reference>
<dbReference type="AlphaFoldDB" id="A0A0F9DV74"/>
<proteinExistence type="inferred from homology"/>
<organism evidence="5">
    <name type="scientific">marine sediment metagenome</name>
    <dbReference type="NCBI Taxonomy" id="412755"/>
    <lineage>
        <taxon>unclassified sequences</taxon>
        <taxon>metagenomes</taxon>
        <taxon>ecological metagenomes</taxon>
    </lineage>
</organism>
<protein>
    <recommendedName>
        <fullName evidence="4">Glycosyltransferase 2-like domain-containing protein</fullName>
    </recommendedName>
</protein>
<dbReference type="SUPFAM" id="SSF53448">
    <property type="entry name" value="Nucleotide-diphospho-sugar transferases"/>
    <property type="match status" value="1"/>
</dbReference>
<name>A0A0F9DV74_9ZZZZ</name>
<gene>
    <name evidence="5" type="ORF">LCGC14_2443930</name>
</gene>
<evidence type="ECO:0000259" key="4">
    <source>
        <dbReference type="Pfam" id="PF00535"/>
    </source>
</evidence>
<evidence type="ECO:0000256" key="1">
    <source>
        <dbReference type="ARBA" id="ARBA00006739"/>
    </source>
</evidence>
<dbReference type="InterPro" id="IPR029044">
    <property type="entry name" value="Nucleotide-diphossugar_trans"/>
</dbReference>
<feature type="domain" description="Glycosyltransferase 2-like" evidence="4">
    <location>
        <begin position="1"/>
        <end position="98"/>
    </location>
</feature>
<comment type="caution">
    <text evidence="5">The sequence shown here is derived from an EMBL/GenBank/DDBJ whole genome shotgun (WGS) entry which is preliminary data.</text>
</comment>
<dbReference type="Pfam" id="PF00535">
    <property type="entry name" value="Glycos_transf_2"/>
    <property type="match status" value="1"/>
</dbReference>
<dbReference type="InterPro" id="IPR001173">
    <property type="entry name" value="Glyco_trans_2-like"/>
</dbReference>
<comment type="similarity">
    <text evidence="1">Belongs to the glycosyltransferase 2 family.</text>
</comment>
<sequence>MVAHNLSHMTMKAVVSALRQDIGDVRVFLVNQGSTDGLAQAADALYPDVVTTHHYPPLPSLAAAWNLGLSHLLEGDGGKVLVINNDVELIPETYRLLLADGGGFVTAVGVTPTAEKPFDPTVGDLSKSRPHPDFSCFLIRRWVYEKVGPFDERYLTAFCEDANYHIRMHRAGVDAKCIDIPFLHHASATINSLPVWEKERVMKQANKNRALFKREYGCEVGSPQYYALFSEGIK</sequence>
<keyword evidence="3" id="KW-0808">Transferase</keyword>
<keyword evidence="2" id="KW-0328">Glycosyltransferase</keyword>
<dbReference type="EMBL" id="LAZR01037671">
    <property type="protein sequence ID" value="KKL21591.1"/>
    <property type="molecule type" value="Genomic_DNA"/>
</dbReference>
<dbReference type="Gene3D" id="3.90.550.10">
    <property type="entry name" value="Spore Coat Polysaccharide Biosynthesis Protein SpsA, Chain A"/>
    <property type="match status" value="1"/>
</dbReference>
<accession>A0A0F9DV74</accession>
<evidence type="ECO:0000256" key="3">
    <source>
        <dbReference type="ARBA" id="ARBA00022679"/>
    </source>
</evidence>
<dbReference type="PANTHER" id="PTHR43179:SF12">
    <property type="entry name" value="GALACTOFURANOSYLTRANSFERASE GLFT2"/>
    <property type="match status" value="1"/>
</dbReference>
<evidence type="ECO:0000313" key="5">
    <source>
        <dbReference type="EMBL" id="KKL21591.1"/>
    </source>
</evidence>
<dbReference type="PANTHER" id="PTHR43179">
    <property type="entry name" value="RHAMNOSYLTRANSFERASE WBBL"/>
    <property type="match status" value="1"/>
</dbReference>
<evidence type="ECO:0000256" key="2">
    <source>
        <dbReference type="ARBA" id="ARBA00022676"/>
    </source>
</evidence>
<dbReference type="GO" id="GO:0016757">
    <property type="term" value="F:glycosyltransferase activity"/>
    <property type="evidence" value="ECO:0007669"/>
    <property type="project" value="UniProtKB-KW"/>
</dbReference>